<dbReference type="PANTHER" id="PTHR13932">
    <property type="entry name" value="COPROPORPHYRINIGEN III OXIDASE"/>
    <property type="match status" value="1"/>
</dbReference>
<dbReference type="InterPro" id="IPR004558">
    <property type="entry name" value="Coprogen_oxidase_HemN"/>
</dbReference>
<dbReference type="InterPro" id="IPR058240">
    <property type="entry name" value="rSAM_sf"/>
</dbReference>
<dbReference type="EMBL" id="JAWCUA010000003">
    <property type="protein sequence ID" value="MDU0112440.1"/>
    <property type="molecule type" value="Genomic_DNA"/>
</dbReference>
<evidence type="ECO:0000256" key="10">
    <source>
        <dbReference type="ARBA" id="ARBA00023004"/>
    </source>
</evidence>
<comment type="cofactor">
    <cofactor evidence="14">
        <name>[4Fe-4S] cluster</name>
        <dbReference type="ChEBI" id="CHEBI:49883"/>
    </cofactor>
    <text evidence="14">Binds 1 [4Fe-4S] cluster. The cluster is coordinated with 3 cysteines and an exchangeable S-adenosyl-L-methionine.</text>
</comment>
<evidence type="ECO:0000256" key="8">
    <source>
        <dbReference type="ARBA" id="ARBA00022723"/>
    </source>
</evidence>
<dbReference type="NCBIfam" id="TIGR00538">
    <property type="entry name" value="hemN"/>
    <property type="match status" value="1"/>
</dbReference>
<gene>
    <name evidence="16" type="primary">hemN</name>
    <name evidence="16" type="ORF">RT723_05375</name>
</gene>
<dbReference type="Gene3D" id="3.20.20.70">
    <property type="entry name" value="Aldolase class I"/>
    <property type="match status" value="1"/>
</dbReference>
<dbReference type="Pfam" id="PF04055">
    <property type="entry name" value="Radical_SAM"/>
    <property type="match status" value="1"/>
</dbReference>
<dbReference type="PANTHER" id="PTHR13932:SF6">
    <property type="entry name" value="OXYGEN-INDEPENDENT COPROPORPHYRINOGEN III OXIDASE"/>
    <property type="match status" value="1"/>
</dbReference>
<evidence type="ECO:0000313" key="17">
    <source>
        <dbReference type="Proteomes" id="UP001257914"/>
    </source>
</evidence>
<keyword evidence="12 14" id="KW-0627">Porphyrin biosynthesis</keyword>
<evidence type="ECO:0000259" key="15">
    <source>
        <dbReference type="PROSITE" id="PS51918"/>
    </source>
</evidence>
<comment type="subcellular location">
    <subcellularLocation>
        <location evidence="1 14">Cytoplasm</location>
    </subcellularLocation>
</comment>
<sequence length="456" mass="52485">MSQVFNLTSDLLNKYNINGPRYTSYPTALEFSEQFSNQQFELAIEQSDSKLLSLYIHIPFCHSLCYYCGCNKIVTRHKHKADIYLDYLITEITSRAKLFKQHKIQQIHFGGGTPSFLSEQQFSRVIDAIEQHFVLNECVQMSIEIDPREIELNLLDHLKGLGFNRLSFGFQDTNLKVQEAINRVQDSDFVDQLIKRGRSLGFESINLDVIYGLPHQSAELFNNTLAKVVELNPDRISLFSYAHMPSKFAAQRKIKDEWLPQVNEKLNLMLSAIDAFSKAGYVAIGMDHFAKPNDELAIAQQQGQLHRNFQGYTTQGECDLLGLGVSSISSVGKSFSQNYKDLKDYYNALDNHEHAVEKGVLLTQDDVIRGDVIKQLMCNFKLNKNSFNTRFNIDFDEYFAYEICKLTPFVKDRLVTIDNTEISIRPIAKLLIRNICMTFDVYLQKQLNNQRFSRVI</sequence>
<evidence type="ECO:0000313" key="16">
    <source>
        <dbReference type="EMBL" id="MDU0112440.1"/>
    </source>
</evidence>
<accession>A0ABU3QYC7</accession>
<evidence type="ECO:0000256" key="13">
    <source>
        <dbReference type="ARBA" id="ARBA00048321"/>
    </source>
</evidence>
<dbReference type="EC" id="1.3.98.3" evidence="14"/>
<dbReference type="CDD" id="cd01335">
    <property type="entry name" value="Radical_SAM"/>
    <property type="match status" value="1"/>
</dbReference>
<keyword evidence="6 14" id="KW-0963">Cytoplasm</keyword>
<dbReference type="RefSeq" id="WP_315946169.1">
    <property type="nucleotide sequence ID" value="NZ_JAWCUA010000003.1"/>
</dbReference>
<reference evidence="16 17" key="1">
    <citation type="submission" date="2023-10" db="EMBL/GenBank/DDBJ databases">
        <title>Psychrosphaera aquimaarina strain SW33 isolated from seawater.</title>
        <authorList>
            <person name="Bayburt H."/>
            <person name="Kim J.M."/>
            <person name="Choi B.J."/>
            <person name="Jeon C.O."/>
        </authorList>
    </citation>
    <scope>NUCLEOTIDE SEQUENCE [LARGE SCALE GENOMIC DNA]</scope>
    <source>
        <strain evidence="16 17">KCTC 52743</strain>
    </source>
</reference>
<protein>
    <recommendedName>
        <fullName evidence="14">Coproporphyrinogen-III oxidase</fullName>
        <ecNumber evidence="14">1.3.98.3</ecNumber>
    </recommendedName>
</protein>
<dbReference type="InterPro" id="IPR034505">
    <property type="entry name" value="Coproporphyrinogen-III_oxidase"/>
</dbReference>
<evidence type="ECO:0000256" key="5">
    <source>
        <dbReference type="ARBA" id="ARBA00022485"/>
    </source>
</evidence>
<dbReference type="InterPro" id="IPR007197">
    <property type="entry name" value="rSAM"/>
</dbReference>
<dbReference type="InterPro" id="IPR010723">
    <property type="entry name" value="HemN_C"/>
</dbReference>
<keyword evidence="7 14" id="KW-0949">S-adenosyl-L-methionine</keyword>
<feature type="domain" description="Radical SAM core" evidence="15">
    <location>
        <begin position="46"/>
        <end position="279"/>
    </location>
</feature>
<dbReference type="SUPFAM" id="SSF102114">
    <property type="entry name" value="Radical SAM enzymes"/>
    <property type="match status" value="1"/>
</dbReference>
<keyword evidence="9 14" id="KW-0560">Oxidoreductase</keyword>
<name>A0ABU3QYC7_9GAMM</name>
<keyword evidence="5 14" id="KW-0004">4Fe-4S</keyword>
<comment type="similarity">
    <text evidence="3 14">Belongs to the anaerobic coproporphyrinogen-III oxidase family.</text>
</comment>
<dbReference type="SFLD" id="SFLDS00029">
    <property type="entry name" value="Radical_SAM"/>
    <property type="match status" value="1"/>
</dbReference>
<dbReference type="PROSITE" id="PS51918">
    <property type="entry name" value="RADICAL_SAM"/>
    <property type="match status" value="1"/>
</dbReference>
<evidence type="ECO:0000256" key="14">
    <source>
        <dbReference type="PIRNR" id="PIRNR000167"/>
    </source>
</evidence>
<dbReference type="Proteomes" id="UP001257914">
    <property type="component" value="Unassembled WGS sequence"/>
</dbReference>
<organism evidence="16 17">
    <name type="scientific">Psychrosphaera aquimarina</name>
    <dbReference type="NCBI Taxonomy" id="2044854"/>
    <lineage>
        <taxon>Bacteria</taxon>
        <taxon>Pseudomonadati</taxon>
        <taxon>Pseudomonadota</taxon>
        <taxon>Gammaproteobacteria</taxon>
        <taxon>Alteromonadales</taxon>
        <taxon>Pseudoalteromonadaceae</taxon>
        <taxon>Psychrosphaera</taxon>
    </lineage>
</organism>
<dbReference type="Pfam" id="PF06969">
    <property type="entry name" value="HemN_C"/>
    <property type="match status" value="1"/>
</dbReference>
<comment type="pathway">
    <text evidence="2 14">Porphyrin-containing compound metabolism; protoporphyrin-IX biosynthesis; protoporphyrinogen-IX from coproporphyrinogen-III (AdoMet route): step 1/1.</text>
</comment>
<evidence type="ECO:0000256" key="11">
    <source>
        <dbReference type="ARBA" id="ARBA00023014"/>
    </source>
</evidence>
<dbReference type="SFLD" id="SFLDG01065">
    <property type="entry name" value="anaerobic_coproporphyrinogen-I"/>
    <property type="match status" value="1"/>
</dbReference>
<proteinExistence type="inferred from homology"/>
<dbReference type="PIRSF" id="PIRSF000167">
    <property type="entry name" value="HemN"/>
    <property type="match status" value="1"/>
</dbReference>
<keyword evidence="8 14" id="KW-0479">Metal-binding</keyword>
<comment type="caution">
    <text evidence="16">The sequence shown here is derived from an EMBL/GenBank/DDBJ whole genome shotgun (WGS) entry which is preliminary data.</text>
</comment>
<keyword evidence="17" id="KW-1185">Reference proteome</keyword>
<keyword evidence="11 14" id="KW-0411">Iron-sulfur</keyword>
<evidence type="ECO:0000256" key="12">
    <source>
        <dbReference type="ARBA" id="ARBA00023244"/>
    </source>
</evidence>
<comment type="subunit">
    <text evidence="4">Monomer.</text>
</comment>
<keyword evidence="10 14" id="KW-0408">Iron</keyword>
<evidence type="ECO:0000256" key="1">
    <source>
        <dbReference type="ARBA" id="ARBA00004496"/>
    </source>
</evidence>
<dbReference type="GO" id="GO:0051989">
    <property type="term" value="F:coproporphyrinogen dehydrogenase activity"/>
    <property type="evidence" value="ECO:0007669"/>
    <property type="project" value="UniProtKB-EC"/>
</dbReference>
<evidence type="ECO:0000256" key="2">
    <source>
        <dbReference type="ARBA" id="ARBA00004785"/>
    </source>
</evidence>
<dbReference type="SMART" id="SM00729">
    <property type="entry name" value="Elp3"/>
    <property type="match status" value="1"/>
</dbReference>
<evidence type="ECO:0000256" key="7">
    <source>
        <dbReference type="ARBA" id="ARBA00022691"/>
    </source>
</evidence>
<evidence type="ECO:0000256" key="4">
    <source>
        <dbReference type="ARBA" id="ARBA00011245"/>
    </source>
</evidence>
<comment type="catalytic activity">
    <reaction evidence="13 14">
        <text>coproporphyrinogen III + 2 S-adenosyl-L-methionine = protoporphyrinogen IX + 2 5'-deoxyadenosine + 2 L-methionine + 2 CO2</text>
        <dbReference type="Rhea" id="RHEA:15425"/>
        <dbReference type="ChEBI" id="CHEBI:16526"/>
        <dbReference type="ChEBI" id="CHEBI:17319"/>
        <dbReference type="ChEBI" id="CHEBI:57307"/>
        <dbReference type="ChEBI" id="CHEBI:57309"/>
        <dbReference type="ChEBI" id="CHEBI:57844"/>
        <dbReference type="ChEBI" id="CHEBI:59789"/>
        <dbReference type="EC" id="1.3.98.3"/>
    </reaction>
</comment>
<evidence type="ECO:0000256" key="6">
    <source>
        <dbReference type="ARBA" id="ARBA00022490"/>
    </source>
</evidence>
<dbReference type="InterPro" id="IPR006638">
    <property type="entry name" value="Elp3/MiaA/NifB-like_rSAM"/>
</dbReference>
<dbReference type="SFLD" id="SFLDF00277">
    <property type="entry name" value="oxygen-independent_coproporphy"/>
    <property type="match status" value="1"/>
</dbReference>
<dbReference type="Gene3D" id="1.10.10.920">
    <property type="match status" value="1"/>
</dbReference>
<evidence type="ECO:0000256" key="3">
    <source>
        <dbReference type="ARBA" id="ARBA00005493"/>
    </source>
</evidence>
<evidence type="ECO:0000256" key="9">
    <source>
        <dbReference type="ARBA" id="ARBA00023002"/>
    </source>
</evidence>
<dbReference type="InterPro" id="IPR013785">
    <property type="entry name" value="Aldolase_TIM"/>
</dbReference>